<feature type="transmembrane region" description="Helical" evidence="6">
    <location>
        <begin position="74"/>
        <end position="91"/>
    </location>
</feature>
<dbReference type="EMBL" id="AWSQ01000009">
    <property type="protein sequence ID" value="KFX68025.1"/>
    <property type="molecule type" value="Genomic_DNA"/>
</dbReference>
<feature type="transmembrane region" description="Helical" evidence="6">
    <location>
        <begin position="44"/>
        <end position="62"/>
    </location>
</feature>
<dbReference type="GO" id="GO:0005886">
    <property type="term" value="C:plasma membrane"/>
    <property type="evidence" value="ECO:0007669"/>
    <property type="project" value="UniProtKB-SubCell"/>
</dbReference>
<keyword evidence="2" id="KW-1003">Cell membrane</keyword>
<dbReference type="RefSeq" id="WP_025167491.1">
    <property type="nucleotide sequence ID" value="NZ_AWSQ01000009.1"/>
</dbReference>
<dbReference type="InterPro" id="IPR001123">
    <property type="entry name" value="LeuE-type"/>
</dbReference>
<feature type="transmembrane region" description="Helical" evidence="6">
    <location>
        <begin position="139"/>
        <end position="165"/>
    </location>
</feature>
<comment type="subcellular location">
    <subcellularLocation>
        <location evidence="1">Cell membrane</location>
        <topology evidence="1">Multi-pass membrane protein</topology>
    </subcellularLocation>
</comment>
<dbReference type="GO" id="GO:0015171">
    <property type="term" value="F:amino acid transmembrane transporter activity"/>
    <property type="evidence" value="ECO:0007669"/>
    <property type="project" value="TreeGrafter"/>
</dbReference>
<feature type="transmembrane region" description="Helical" evidence="6">
    <location>
        <begin position="177"/>
        <end position="197"/>
    </location>
</feature>
<evidence type="ECO:0000256" key="3">
    <source>
        <dbReference type="ARBA" id="ARBA00022692"/>
    </source>
</evidence>
<evidence type="ECO:0000313" key="8">
    <source>
        <dbReference type="Proteomes" id="UP000030063"/>
    </source>
</evidence>
<evidence type="ECO:0000256" key="4">
    <source>
        <dbReference type="ARBA" id="ARBA00022989"/>
    </source>
</evidence>
<keyword evidence="4 6" id="KW-1133">Transmembrane helix</keyword>
<reference evidence="7 8" key="1">
    <citation type="journal article" date="2014" name="Genome Announc.">
        <title>Draft Genome Sequence of Petroleum Oil-Degrading Marine Bacterium Pseudomonas taeanensis Strain MS-3, Isolated from a Crude Oil-Contaminated Seashore.</title>
        <authorList>
            <person name="Lee S.Y."/>
            <person name="Kim S.H."/>
            <person name="Lee D.G."/>
            <person name="Shin S."/>
            <person name="Yun S.H."/>
            <person name="Choi C.W."/>
            <person name="Chung Y.H."/>
            <person name="Choi J.S."/>
            <person name="Kahng H.Y."/>
            <person name="Kim S.I."/>
        </authorList>
    </citation>
    <scope>NUCLEOTIDE SEQUENCE [LARGE SCALE GENOMIC DNA]</scope>
    <source>
        <strain evidence="7 8">MS-3</strain>
    </source>
</reference>
<protein>
    <submittedName>
        <fullName evidence="7">Lysine transporter LysE</fullName>
    </submittedName>
</protein>
<comment type="caution">
    <text evidence="7">The sequence shown here is derived from an EMBL/GenBank/DDBJ whole genome shotgun (WGS) entry which is preliminary data.</text>
</comment>
<dbReference type="AlphaFoldDB" id="A0A0A1YE71"/>
<dbReference type="STRING" id="1395571.TMS3_0122760"/>
<dbReference type="Proteomes" id="UP000030063">
    <property type="component" value="Unassembled WGS sequence"/>
</dbReference>
<dbReference type="PANTHER" id="PTHR30086">
    <property type="entry name" value="ARGININE EXPORTER PROTEIN ARGO"/>
    <property type="match status" value="1"/>
</dbReference>
<dbReference type="OrthoDB" id="9812084at2"/>
<organism evidence="7 8">
    <name type="scientific">Pseudomonas taeanensis MS-3</name>
    <dbReference type="NCBI Taxonomy" id="1395571"/>
    <lineage>
        <taxon>Bacteria</taxon>
        <taxon>Pseudomonadati</taxon>
        <taxon>Pseudomonadota</taxon>
        <taxon>Gammaproteobacteria</taxon>
        <taxon>Pseudomonadales</taxon>
        <taxon>Pseudomonadaceae</taxon>
        <taxon>Pseudomonas</taxon>
    </lineage>
</organism>
<evidence type="ECO:0000256" key="5">
    <source>
        <dbReference type="ARBA" id="ARBA00023136"/>
    </source>
</evidence>
<dbReference type="Pfam" id="PF01810">
    <property type="entry name" value="LysE"/>
    <property type="match status" value="1"/>
</dbReference>
<evidence type="ECO:0000313" key="7">
    <source>
        <dbReference type="EMBL" id="KFX68025.1"/>
    </source>
</evidence>
<keyword evidence="8" id="KW-1185">Reference proteome</keyword>
<proteinExistence type="predicted"/>
<evidence type="ECO:0000256" key="1">
    <source>
        <dbReference type="ARBA" id="ARBA00004651"/>
    </source>
</evidence>
<name>A0A0A1YE71_9PSED</name>
<gene>
    <name evidence="7" type="ORF">TMS3_0122760</name>
</gene>
<dbReference type="GO" id="GO:0033228">
    <property type="term" value="P:cysteine export across plasma membrane"/>
    <property type="evidence" value="ECO:0007669"/>
    <property type="project" value="TreeGrafter"/>
</dbReference>
<dbReference type="PANTHER" id="PTHR30086:SF20">
    <property type="entry name" value="ARGININE EXPORTER PROTEIN ARGO-RELATED"/>
    <property type="match status" value="1"/>
</dbReference>
<dbReference type="eggNOG" id="COG1280">
    <property type="taxonomic scope" value="Bacteria"/>
</dbReference>
<keyword evidence="3 6" id="KW-0812">Transmembrane</keyword>
<keyword evidence="5 6" id="KW-0472">Membrane</keyword>
<accession>A0A0A1YE71</accession>
<evidence type="ECO:0000256" key="6">
    <source>
        <dbReference type="SAM" id="Phobius"/>
    </source>
</evidence>
<sequence length="204" mass="22134">MTAELLIAFIVFAFVTSVTPGPNNMMLLASGANFGLRRTLPHMLGISLGLMLLVLSVGLGLGQLFEQVPLLYNLLRYVGAAYLLYLAWKIAQAGAPDSREGKRGKPFSFLQAAAFQWVNPKAWIMAIGAITTYTPQDDFVINVLCIAALFALVNCPTMSVWTLAGSLLRNWLDKPQVLRGFNIGMALLLVASLYPIMADVKGAL</sequence>
<evidence type="ECO:0000256" key="2">
    <source>
        <dbReference type="ARBA" id="ARBA00022475"/>
    </source>
</evidence>